<dbReference type="AlphaFoldDB" id="A0A9D1JN66"/>
<dbReference type="EMBL" id="DVIU01000166">
    <property type="protein sequence ID" value="HIS36663.1"/>
    <property type="molecule type" value="Genomic_DNA"/>
</dbReference>
<comment type="caution">
    <text evidence="2">The sequence shown here is derived from an EMBL/GenBank/DDBJ whole genome shotgun (WGS) entry which is preliminary data.</text>
</comment>
<gene>
    <name evidence="2" type="ORF">IAC10_08555</name>
</gene>
<sequence>MKEYNPQTKQYQSIFDDYSVHENEIDDTGLTSEQIRRIIRDEYIKDATVLILLCGQNTKKRKHVDWEIHAAMYDSDPNPQMGILVINLPTINQSIRSSSNDEKPLLSDNTHWFSLKTRQEFDDHYPFMPSRLIDNFVKGVPITVVEWDRIQNNPQILKQLIDNAYNRRFDVTYDHSAPLRRQNS</sequence>
<dbReference type="Gene3D" id="3.40.50.11200">
    <property type="match status" value="1"/>
</dbReference>
<dbReference type="Proteomes" id="UP000823928">
    <property type="component" value="Unassembled WGS sequence"/>
</dbReference>
<evidence type="ECO:0000259" key="1">
    <source>
        <dbReference type="Pfam" id="PF08937"/>
    </source>
</evidence>
<dbReference type="InterPro" id="IPR015032">
    <property type="entry name" value="ThsB__TIR-like_domain"/>
</dbReference>
<proteinExistence type="predicted"/>
<name>A0A9D1JN66_9BACT</name>
<dbReference type="InterPro" id="IPR036490">
    <property type="entry name" value="ThsB_TIR-like_sf"/>
</dbReference>
<dbReference type="SUPFAM" id="SSF52206">
    <property type="entry name" value="Hypothetical protein MTH538"/>
    <property type="match status" value="1"/>
</dbReference>
<protein>
    <submittedName>
        <fullName evidence="2">TIR domain-containing protein</fullName>
    </submittedName>
</protein>
<reference evidence="2" key="2">
    <citation type="journal article" date="2021" name="PeerJ">
        <title>Extensive microbial diversity within the chicken gut microbiome revealed by metagenomics and culture.</title>
        <authorList>
            <person name="Gilroy R."/>
            <person name="Ravi A."/>
            <person name="Getino M."/>
            <person name="Pursley I."/>
            <person name="Horton D.L."/>
            <person name="Alikhan N.F."/>
            <person name="Baker D."/>
            <person name="Gharbi K."/>
            <person name="Hall N."/>
            <person name="Watson M."/>
            <person name="Adriaenssens E.M."/>
            <person name="Foster-Nyarko E."/>
            <person name="Jarju S."/>
            <person name="Secka A."/>
            <person name="Antonio M."/>
            <person name="Oren A."/>
            <person name="Chaudhuri R.R."/>
            <person name="La Ragione R."/>
            <person name="Hildebrand F."/>
            <person name="Pallen M.J."/>
        </authorList>
    </citation>
    <scope>NUCLEOTIDE SEQUENCE</scope>
    <source>
        <strain evidence="2">6276</strain>
    </source>
</reference>
<organism evidence="2 3">
    <name type="scientific">Candidatus Scatousia excrementigallinarum</name>
    <dbReference type="NCBI Taxonomy" id="2840935"/>
    <lineage>
        <taxon>Bacteria</taxon>
        <taxon>Candidatus Scatousia</taxon>
    </lineage>
</organism>
<reference evidence="2" key="1">
    <citation type="submission" date="2020-10" db="EMBL/GenBank/DDBJ databases">
        <authorList>
            <person name="Gilroy R."/>
        </authorList>
    </citation>
    <scope>NUCLEOTIDE SEQUENCE</scope>
    <source>
        <strain evidence="2">6276</strain>
    </source>
</reference>
<evidence type="ECO:0000313" key="3">
    <source>
        <dbReference type="Proteomes" id="UP000823928"/>
    </source>
</evidence>
<accession>A0A9D1JN66</accession>
<dbReference type="Pfam" id="PF08937">
    <property type="entry name" value="ThsB_TIR"/>
    <property type="match status" value="1"/>
</dbReference>
<evidence type="ECO:0000313" key="2">
    <source>
        <dbReference type="EMBL" id="HIS36663.1"/>
    </source>
</evidence>
<feature type="domain" description="Thoeris protein ThsB TIR-like" evidence="1">
    <location>
        <begin position="10"/>
        <end position="90"/>
    </location>
</feature>